<evidence type="ECO:0000256" key="2">
    <source>
        <dbReference type="SAM" id="SignalP"/>
    </source>
</evidence>
<name>A0A191WDW9_9MICO</name>
<keyword evidence="2" id="KW-0732">Signal</keyword>
<sequence>MITARRPTRLHLLTAAPALLAVAALTACASPSGGAATTADETSDTASSSSAEREVATTRIVATYDGGVLVLEGDSLEVVADLPLEGFLRVNPAGDGRRVLVSTDDAFEVLDTGVRVEPHGDHDHYYAVEPQLTGLSLPAEHPGHVTTNAGTTALFADGTGEALLYEEGALRNADEPDDVDATRYESAEAHHGVVVPVTGGGLLATLGDESARTGAAALDAVGGELARTDACPGVHGAAVAADEAVVLGCEDGAIVWSGGAFAKVQAPDAHGRIGNQAGSAESTIVLGDYKVDPDADLERPTRVSLIDTTTATLRLVDLGTSYTFRSLARGPHGEALVLGTDGAIHVLDPVTGELVERIDVVDAWTEPVEWQQPRPAIEVHGHRAYVTDPAASALHLIDLDTGEVTASVELPHVPNELSSVGGH</sequence>
<dbReference type="PROSITE" id="PS51257">
    <property type="entry name" value="PROKAR_LIPOPROTEIN"/>
    <property type="match status" value="1"/>
</dbReference>
<protein>
    <recommendedName>
        <fullName evidence="5">Secreted protein</fullName>
    </recommendedName>
</protein>
<dbReference type="EMBL" id="CP013979">
    <property type="protein sequence ID" value="ANJ26470.1"/>
    <property type="molecule type" value="Genomic_DNA"/>
</dbReference>
<dbReference type="InterPro" id="IPR011044">
    <property type="entry name" value="Quino_amine_DH_bsu"/>
</dbReference>
<dbReference type="NCBIfam" id="NF038015">
    <property type="entry name" value="AztD"/>
    <property type="match status" value="1"/>
</dbReference>
<dbReference type="STRING" id="453304.ATC03_06770"/>
<dbReference type="SUPFAM" id="SSF50969">
    <property type="entry name" value="YVTN repeat-like/Quinoprotein amine dehydrogenase"/>
    <property type="match status" value="1"/>
</dbReference>
<evidence type="ECO:0008006" key="5">
    <source>
        <dbReference type="Google" id="ProtNLM"/>
    </source>
</evidence>
<dbReference type="AlphaFoldDB" id="A0A191WDW9"/>
<feature type="chain" id="PRO_5008249376" description="Secreted protein" evidence="2">
    <location>
        <begin position="30"/>
        <end position="423"/>
    </location>
</feature>
<dbReference type="Proteomes" id="UP000078437">
    <property type="component" value="Chromosome"/>
</dbReference>
<keyword evidence="4" id="KW-1185">Reference proteome</keyword>
<accession>A0A191WDW9</accession>
<evidence type="ECO:0000313" key="4">
    <source>
        <dbReference type="Proteomes" id="UP000078437"/>
    </source>
</evidence>
<proteinExistence type="predicted"/>
<feature type="region of interest" description="Disordered" evidence="1">
    <location>
        <begin position="32"/>
        <end position="55"/>
    </location>
</feature>
<gene>
    <name evidence="3" type="ORF">ATC03_06770</name>
</gene>
<reference evidence="4" key="2">
    <citation type="submission" date="2016-01" db="EMBL/GenBank/DDBJ databases">
        <title>Complete genome sequence of Agromyces aureus AR33T and comparison with related organisms.</title>
        <authorList>
            <person name="Corretto E."/>
            <person name="Antonielli L."/>
            <person name="Sessitsch A."/>
            <person name="Brader G."/>
        </authorList>
    </citation>
    <scope>NUCLEOTIDE SEQUENCE [LARGE SCALE GENOMIC DNA]</scope>
    <source>
        <strain evidence="4">AR33</strain>
    </source>
</reference>
<dbReference type="KEGG" id="agy:ATC03_06770"/>
<dbReference type="RefSeq" id="WP_067874728.1">
    <property type="nucleotide sequence ID" value="NZ_CP013979.1"/>
</dbReference>
<feature type="compositionally biased region" description="Low complexity" evidence="1">
    <location>
        <begin position="32"/>
        <end position="50"/>
    </location>
</feature>
<evidence type="ECO:0000256" key="1">
    <source>
        <dbReference type="SAM" id="MobiDB-lite"/>
    </source>
</evidence>
<feature type="signal peptide" evidence="2">
    <location>
        <begin position="1"/>
        <end position="29"/>
    </location>
</feature>
<dbReference type="InterPro" id="IPR015943">
    <property type="entry name" value="WD40/YVTN_repeat-like_dom_sf"/>
</dbReference>
<dbReference type="Gene3D" id="2.130.10.10">
    <property type="entry name" value="YVTN repeat-like/Quinoprotein amine dehydrogenase"/>
    <property type="match status" value="1"/>
</dbReference>
<evidence type="ECO:0000313" key="3">
    <source>
        <dbReference type="EMBL" id="ANJ26470.1"/>
    </source>
</evidence>
<dbReference type="InterPro" id="IPR047697">
    <property type="entry name" value="AztD-like"/>
</dbReference>
<organism evidence="3 4">
    <name type="scientific">Agromyces aureus</name>
    <dbReference type="NCBI Taxonomy" id="453304"/>
    <lineage>
        <taxon>Bacteria</taxon>
        <taxon>Bacillati</taxon>
        <taxon>Actinomycetota</taxon>
        <taxon>Actinomycetes</taxon>
        <taxon>Micrococcales</taxon>
        <taxon>Microbacteriaceae</taxon>
        <taxon>Agromyces</taxon>
    </lineage>
</organism>
<reference evidence="3 4" key="1">
    <citation type="journal article" date="2016" name="Int. J. Syst. Evol. Microbiol.">
        <title>Agromyces aureus sp. nov., isolated from the rhizosphere of Salix caprea L. grown in a heavy-metal-contaminated soil.</title>
        <authorList>
            <person name="Corretto E."/>
            <person name="Antonielli L."/>
            <person name="Sessitsch A."/>
            <person name="Compant S."/>
            <person name="Gorfer M."/>
            <person name="Kuffner M."/>
            <person name="Brader G."/>
        </authorList>
    </citation>
    <scope>NUCLEOTIDE SEQUENCE [LARGE SCALE GENOMIC DNA]</scope>
    <source>
        <strain evidence="3 4">AR33</strain>
    </source>
</reference>